<name>A0A078B7E8_STYLE</name>
<accession>A0A078B7E8</accession>
<sequence>MPILTFFENAYTLGKTAYYLFQSAEIILKMNKYVVMGFTLYGVWRVFKNFIYFPLKEVFLFLYQNTRPLSNLIYTYGEGKIIITGATRGLGPAYCESLIKAGFRDFLLIDYDYKDLQSLQTQLQEYQLKLIEIKKKQKQNIQTKNEKLLIELFGFNFNQEDNSEQIRELGAIINRQDNNDNKQKNISILINNNNKIMKTPFQQSGDKGINKLINNNIKSVTSILNLVLEQMIKQKSKCAIVNVSSATAAAEISSIEKFTINDYQVYQASLAYQCSLMNLLQSQYKEIDFLNDMPYTFDISDKNIKDLGMKVLPEAHVELVLKSLGKQQICNGTLRHRFWLYMMKNYNFPFQPALR</sequence>
<dbReference type="InParanoid" id="A0A078B7E8"/>
<evidence type="ECO:0000313" key="5">
    <source>
        <dbReference type="Proteomes" id="UP000039865"/>
    </source>
</evidence>
<dbReference type="Proteomes" id="UP000039865">
    <property type="component" value="Unassembled WGS sequence"/>
</dbReference>
<evidence type="ECO:0000313" key="4">
    <source>
        <dbReference type="EMBL" id="CDW90339.1"/>
    </source>
</evidence>
<feature type="coiled-coil region" evidence="3">
    <location>
        <begin position="116"/>
        <end position="151"/>
    </location>
</feature>
<dbReference type="EMBL" id="CCKQ01018383">
    <property type="protein sequence ID" value="CDW90339.1"/>
    <property type="molecule type" value="Genomic_DNA"/>
</dbReference>
<evidence type="ECO:0000256" key="2">
    <source>
        <dbReference type="ARBA" id="ARBA00023002"/>
    </source>
</evidence>
<evidence type="ECO:0000256" key="1">
    <source>
        <dbReference type="ARBA" id="ARBA00006484"/>
    </source>
</evidence>
<evidence type="ECO:0000256" key="3">
    <source>
        <dbReference type="SAM" id="Coils"/>
    </source>
</evidence>
<dbReference type="InterPro" id="IPR036291">
    <property type="entry name" value="NAD(P)-bd_dom_sf"/>
</dbReference>
<dbReference type="GO" id="GO:0016491">
    <property type="term" value="F:oxidoreductase activity"/>
    <property type="evidence" value="ECO:0007669"/>
    <property type="project" value="UniProtKB-KW"/>
</dbReference>
<gene>
    <name evidence="4" type="primary">Contig1088.g1183</name>
    <name evidence="4" type="ORF">STYLEM_19481</name>
</gene>
<dbReference type="Gene3D" id="3.40.50.720">
    <property type="entry name" value="NAD(P)-binding Rossmann-like Domain"/>
    <property type="match status" value="1"/>
</dbReference>
<comment type="similarity">
    <text evidence="1">Belongs to the short-chain dehydrogenases/reductases (SDR) family.</text>
</comment>
<dbReference type="PANTHER" id="PTHR43899:SF13">
    <property type="entry name" value="RH59310P"/>
    <property type="match status" value="1"/>
</dbReference>
<reference evidence="4 5" key="1">
    <citation type="submission" date="2014-06" db="EMBL/GenBank/DDBJ databases">
        <authorList>
            <person name="Swart Estienne"/>
        </authorList>
    </citation>
    <scope>NUCLEOTIDE SEQUENCE [LARGE SCALE GENOMIC DNA]</scope>
    <source>
        <strain evidence="4 5">130c</strain>
    </source>
</reference>
<keyword evidence="2" id="KW-0560">Oxidoreductase</keyword>
<proteinExistence type="inferred from homology"/>
<dbReference type="PANTHER" id="PTHR43899">
    <property type="entry name" value="RH59310P"/>
    <property type="match status" value="1"/>
</dbReference>
<dbReference type="InterPro" id="IPR051019">
    <property type="entry name" value="VLCFA-Steroid_DH"/>
</dbReference>
<dbReference type="SUPFAM" id="SSF51735">
    <property type="entry name" value="NAD(P)-binding Rossmann-fold domains"/>
    <property type="match status" value="1"/>
</dbReference>
<organism evidence="4 5">
    <name type="scientific">Stylonychia lemnae</name>
    <name type="common">Ciliate</name>
    <dbReference type="NCBI Taxonomy" id="5949"/>
    <lineage>
        <taxon>Eukaryota</taxon>
        <taxon>Sar</taxon>
        <taxon>Alveolata</taxon>
        <taxon>Ciliophora</taxon>
        <taxon>Intramacronucleata</taxon>
        <taxon>Spirotrichea</taxon>
        <taxon>Stichotrichia</taxon>
        <taxon>Sporadotrichida</taxon>
        <taxon>Oxytrichidae</taxon>
        <taxon>Stylonychinae</taxon>
        <taxon>Stylonychia</taxon>
    </lineage>
</organism>
<keyword evidence="3" id="KW-0175">Coiled coil</keyword>
<dbReference type="AlphaFoldDB" id="A0A078B7E8"/>
<dbReference type="InterPro" id="IPR002347">
    <property type="entry name" value="SDR_fam"/>
</dbReference>
<keyword evidence="5" id="KW-1185">Reference proteome</keyword>
<dbReference type="Pfam" id="PF00106">
    <property type="entry name" value="adh_short"/>
    <property type="match status" value="1"/>
</dbReference>
<protein>
    <submittedName>
        <fullName evidence="4">Short chain dehydrogenase reductase family protein</fullName>
    </submittedName>
</protein>